<keyword evidence="1" id="KW-0805">Transcription regulation</keyword>
<keyword evidence="2" id="KW-0238">DNA-binding</keyword>
<sequence>MSKDVYISCALTETLRDYVEKNDMDAPDVLDALAPYSSSQRMPILLFWKQLKRLQALHPVPALGLRIGRCAKPQHFGVVGYLAASCSNLGQALMRYRRFQTLLVSNLDVQVTRQGDVIRYSWGLGEHHTTPLASEFGVAAFVNLYQALIGQAIPPTAIEIPYARPAQPSIYEALMGCPVRFEAACHALEMPVSLLAMRITTSDSYMRGLFDQQALAMLSQQPRPDRFLQQLQQQMMEALQEGEPSATNIAERMGYSLRSFYRNLAEHDLRYRAVLGDVRFKLARIYLADPRLSLAEIALLLGYSEQSAFTRAFRSWTASTPQDYRRQLDK</sequence>
<dbReference type="Proteomes" id="UP000463138">
    <property type="component" value="Unassembled WGS sequence"/>
</dbReference>
<accession>A0A7V7GWZ7</accession>
<dbReference type="SUPFAM" id="SSF46689">
    <property type="entry name" value="Homeodomain-like"/>
    <property type="match status" value="1"/>
</dbReference>
<evidence type="ECO:0000256" key="1">
    <source>
        <dbReference type="ARBA" id="ARBA00023015"/>
    </source>
</evidence>
<keyword evidence="3" id="KW-0804">Transcription</keyword>
<dbReference type="EMBL" id="QOVF01000001">
    <property type="protein sequence ID" value="KAA0696877.1"/>
    <property type="molecule type" value="Genomic_DNA"/>
</dbReference>
<keyword evidence="6" id="KW-1185">Reference proteome</keyword>
<dbReference type="InterPro" id="IPR018060">
    <property type="entry name" value="HTH_AraC"/>
</dbReference>
<reference evidence="5 6" key="1">
    <citation type="submission" date="2018-07" db="EMBL/GenBank/DDBJ databases">
        <title>Pseudomonas laoshanensis sp. nov., isolated from soil.</title>
        <authorList>
            <person name="Sun J."/>
            <person name="Yu L."/>
            <person name="Wang M."/>
            <person name="Zhang C."/>
        </authorList>
    </citation>
    <scope>NUCLEOTIDE SEQUENCE [LARGE SCALE GENOMIC DNA]</scope>
    <source>
        <strain evidence="5 6">Y22</strain>
    </source>
</reference>
<feature type="domain" description="HTH araC/xylS-type" evidence="4">
    <location>
        <begin position="229"/>
        <end position="327"/>
    </location>
</feature>
<proteinExistence type="predicted"/>
<dbReference type="OrthoDB" id="6506763at2"/>
<dbReference type="GO" id="GO:0005829">
    <property type="term" value="C:cytosol"/>
    <property type="evidence" value="ECO:0007669"/>
    <property type="project" value="TreeGrafter"/>
</dbReference>
<dbReference type="GO" id="GO:0003700">
    <property type="term" value="F:DNA-binding transcription factor activity"/>
    <property type="evidence" value="ECO:0007669"/>
    <property type="project" value="InterPro"/>
</dbReference>
<dbReference type="PROSITE" id="PS01124">
    <property type="entry name" value="HTH_ARAC_FAMILY_2"/>
    <property type="match status" value="1"/>
</dbReference>
<evidence type="ECO:0000259" key="4">
    <source>
        <dbReference type="PROSITE" id="PS01124"/>
    </source>
</evidence>
<dbReference type="PANTHER" id="PTHR47894">
    <property type="entry name" value="HTH-TYPE TRANSCRIPTIONAL REGULATOR GADX"/>
    <property type="match status" value="1"/>
</dbReference>
<dbReference type="Pfam" id="PF12625">
    <property type="entry name" value="Arabinose_bd"/>
    <property type="match status" value="1"/>
</dbReference>
<comment type="caution">
    <text evidence="5">The sequence shown here is derived from an EMBL/GenBank/DDBJ whole genome shotgun (WGS) entry which is preliminary data.</text>
</comment>
<dbReference type="SMART" id="SM00342">
    <property type="entry name" value="HTH_ARAC"/>
    <property type="match status" value="1"/>
</dbReference>
<dbReference type="RefSeq" id="WP_149331805.1">
    <property type="nucleotide sequence ID" value="NZ_QOVF01000001.1"/>
</dbReference>
<dbReference type="AlphaFoldDB" id="A0A7V7GWZ7"/>
<evidence type="ECO:0000313" key="5">
    <source>
        <dbReference type="EMBL" id="KAA0696877.1"/>
    </source>
</evidence>
<name>A0A7V7GWZ7_9GAMM</name>
<dbReference type="GO" id="GO:0000976">
    <property type="term" value="F:transcription cis-regulatory region binding"/>
    <property type="evidence" value="ECO:0007669"/>
    <property type="project" value="TreeGrafter"/>
</dbReference>
<evidence type="ECO:0000256" key="2">
    <source>
        <dbReference type="ARBA" id="ARBA00023125"/>
    </source>
</evidence>
<dbReference type="InterPro" id="IPR020449">
    <property type="entry name" value="Tscrpt_reg_AraC-type_HTH"/>
</dbReference>
<dbReference type="PANTHER" id="PTHR47894:SF1">
    <property type="entry name" value="HTH-TYPE TRANSCRIPTIONAL REGULATOR VQSM"/>
    <property type="match status" value="1"/>
</dbReference>
<dbReference type="Pfam" id="PF12833">
    <property type="entry name" value="HTH_18"/>
    <property type="match status" value="1"/>
</dbReference>
<dbReference type="PRINTS" id="PR00032">
    <property type="entry name" value="HTHARAC"/>
</dbReference>
<dbReference type="Gene3D" id="1.10.10.60">
    <property type="entry name" value="Homeodomain-like"/>
    <property type="match status" value="1"/>
</dbReference>
<evidence type="ECO:0000256" key="3">
    <source>
        <dbReference type="ARBA" id="ARBA00023163"/>
    </source>
</evidence>
<dbReference type="InterPro" id="IPR009057">
    <property type="entry name" value="Homeodomain-like_sf"/>
</dbReference>
<dbReference type="InterPro" id="IPR032687">
    <property type="entry name" value="AraC-type_N"/>
</dbReference>
<protein>
    <submittedName>
        <fullName evidence="5">AraC family transcriptional regulator</fullName>
    </submittedName>
</protein>
<evidence type="ECO:0000313" key="6">
    <source>
        <dbReference type="Proteomes" id="UP000463138"/>
    </source>
</evidence>
<organism evidence="5 6">
    <name type="scientific">Halopseudomonas laoshanensis</name>
    <dbReference type="NCBI Taxonomy" id="2268758"/>
    <lineage>
        <taxon>Bacteria</taxon>
        <taxon>Pseudomonadati</taxon>
        <taxon>Pseudomonadota</taxon>
        <taxon>Gammaproteobacteria</taxon>
        <taxon>Pseudomonadales</taxon>
        <taxon>Pseudomonadaceae</taxon>
        <taxon>Halopseudomonas</taxon>
    </lineage>
</organism>
<gene>
    <name evidence="5" type="ORF">DT594_06060</name>
</gene>